<dbReference type="AlphaFoldDB" id="A0A8H3YDG7"/>
<sequence>MSDSQPSQLPINPEDNQRAVQEALNKLGSLRRMSMSGGGAFTPLNPTPGSGTLSRQPSTGASSRTASRAASRAGSRPGTPGVPAMQNPSLHLTEGISGPDGLPLGMSELDDPNDGMTAAEARALSVPGTPHFGAQTEMLKTLDDTTRLIRQTSTMNTRTPSVSGIGTLVEKPDYSEAKLVVAMVGLPARGKSYLSNKLMRYLRWLEYKVDVFNVGQLRRRKARDLQEAGKQKTDHSADYFSASNEKASALREQLATETLESLIRWVKAEGNVGIMDATNSTFARRSKIRERLSHEPNLQLIFLESYCDDPATIAANIALKASSGDPDYAGMTKEEAVADFRKRIAQYESIYETISEPDISFCRILNVGQMVTMNKIDSYLQSRIAFYLMNLHLKPRSIYLSRHGESMHNVGGMIGGDSPLSPRGEKYASALPALVLENIGDAPIQVWTSTLQRTIATARHLPYPKKTWKSLDELDAGVCDGMTYEEIADKYPEDYEARDDDKFNYRYRGGESYRDVIVRLEPVIMELERQDNILIVCHQAIIRCLYGYFMGISQAEIPYIKVPLHTLIKLSPRAYGCEEERYPLPIAAVDTHRPKPQRKTNANTPVRSPPVGGDSNTARDYFGTVPTSIQQAATSTPQLGSAAKSPDSTLSKQEQQQTEQQADQNGRVEKEEIVTEHNAAIHTRNRKGEFTSEVHEGIDSPTQAAMLAALAQQSASRAKNKPSLIAFEDLDKDTWDEELCTKPGTDGADPLQYNKRRIYCPRKECGSLILNAGSGDMVIEDREMPSDEKAPFKPDPRMSPNGIEGKEATLYWHVDGSPFAFENIGFSRAIPGADNDKNKNIKWLVCAECDLGPLGWCYEGGNEAWLAIGRVNYGPPAQ</sequence>
<proteinExistence type="inferred from homology"/>
<reference evidence="11" key="1">
    <citation type="submission" date="2020-07" db="EMBL/GenBank/DDBJ databases">
        <title>Draft Genome Sequence of a Deep-Sea Yeast, Naganishia (Cryptococcus) liquefaciens strain N6.</title>
        <authorList>
            <person name="Han Y.W."/>
            <person name="Kajitani R."/>
            <person name="Morimoto H."/>
            <person name="Parhat M."/>
            <person name="Tsubouchi H."/>
            <person name="Bakenova O."/>
            <person name="Ogata M."/>
            <person name="Argunhan B."/>
            <person name="Aoki R."/>
            <person name="Kajiwara S."/>
            <person name="Itoh T."/>
            <person name="Iwasaki H."/>
        </authorList>
    </citation>
    <scope>NUCLEOTIDE SEQUENCE</scope>
    <source>
        <strain evidence="11">N6</strain>
    </source>
</reference>
<keyword evidence="8" id="KW-0653">Protein transport</keyword>
<dbReference type="FunFam" id="3.40.50.1240:FF:000005">
    <property type="entry name" value="GpmB, Fructose-2,6-bisphosphatase"/>
    <property type="match status" value="1"/>
</dbReference>
<dbReference type="GO" id="GO:0015031">
    <property type="term" value="P:protein transport"/>
    <property type="evidence" value="ECO:0007669"/>
    <property type="project" value="UniProtKB-KW"/>
</dbReference>
<evidence type="ECO:0000256" key="9">
    <source>
        <dbReference type="SAM" id="MobiDB-lite"/>
    </source>
</evidence>
<dbReference type="Gene3D" id="3.40.50.1240">
    <property type="entry name" value="Phosphoglycerate mutase-like"/>
    <property type="match status" value="1"/>
</dbReference>
<name>A0A8H3YDG7_9TREE</name>
<evidence type="ECO:0000256" key="4">
    <source>
        <dbReference type="ARBA" id="ARBA00022658"/>
    </source>
</evidence>
<feature type="compositionally biased region" description="Low complexity" evidence="9">
    <location>
        <begin position="58"/>
        <end position="76"/>
    </location>
</feature>
<dbReference type="GO" id="GO:0005085">
    <property type="term" value="F:guanyl-nucleotide exchange factor activity"/>
    <property type="evidence" value="ECO:0007669"/>
    <property type="project" value="UniProtKB-KW"/>
</dbReference>
<dbReference type="PRINTS" id="PR00991">
    <property type="entry name" value="6PFRUCTKNASE"/>
</dbReference>
<dbReference type="InterPro" id="IPR011057">
    <property type="entry name" value="Mss4-like_sf"/>
</dbReference>
<dbReference type="InterPro" id="IPR029033">
    <property type="entry name" value="His_PPase_superfam"/>
</dbReference>
<dbReference type="InterPro" id="IPR007515">
    <property type="entry name" value="Mss4"/>
</dbReference>
<dbReference type="PANTHER" id="PTHR10606:SF44">
    <property type="entry name" value="6-PHOSPHOFRUCTO 2-KINASE_FRUCTOSE 2,6-BISPHOSPHATASE LONG FORM"/>
    <property type="match status" value="1"/>
</dbReference>
<comment type="similarity">
    <text evidence="1">In the C-terminal section; belongs to the phosphoglycerate mutase family.</text>
</comment>
<evidence type="ECO:0000256" key="1">
    <source>
        <dbReference type="ARBA" id="ARBA00008408"/>
    </source>
</evidence>
<dbReference type="SUPFAM" id="SSF52540">
    <property type="entry name" value="P-loop containing nucleoside triphosphate hydrolases"/>
    <property type="match status" value="1"/>
</dbReference>
<dbReference type="SUPFAM" id="SSF51316">
    <property type="entry name" value="Mss4-like"/>
    <property type="match status" value="1"/>
</dbReference>
<evidence type="ECO:0000259" key="10">
    <source>
        <dbReference type="Pfam" id="PF01591"/>
    </source>
</evidence>
<dbReference type="Proteomes" id="UP000620104">
    <property type="component" value="Unassembled WGS sequence"/>
</dbReference>
<evidence type="ECO:0000256" key="6">
    <source>
        <dbReference type="ARBA" id="ARBA00022801"/>
    </source>
</evidence>
<accession>A0A8H3YDG7</accession>
<keyword evidence="4" id="KW-0344">Guanine-nucleotide releasing factor</keyword>
<feature type="region of interest" description="Disordered" evidence="9">
    <location>
        <begin position="586"/>
        <end position="670"/>
    </location>
</feature>
<dbReference type="GO" id="GO:0006000">
    <property type="term" value="P:fructose metabolic process"/>
    <property type="evidence" value="ECO:0007669"/>
    <property type="project" value="InterPro"/>
</dbReference>
<protein>
    <recommendedName>
        <fullName evidence="2">fructose-2,6-bisphosphate 2-phosphatase</fullName>
        <ecNumber evidence="2">3.1.3.46</ecNumber>
    </recommendedName>
</protein>
<keyword evidence="12" id="KW-1185">Reference proteome</keyword>
<feature type="region of interest" description="Disordered" evidence="9">
    <location>
        <begin position="26"/>
        <end position="105"/>
    </location>
</feature>
<dbReference type="FunFam" id="3.40.50.300:FF:000644">
    <property type="entry name" value="GpmB, Fructose-2,6-bisphosphatase"/>
    <property type="match status" value="1"/>
</dbReference>
<dbReference type="Pfam" id="PF00300">
    <property type="entry name" value="His_Phos_1"/>
    <property type="match status" value="1"/>
</dbReference>
<evidence type="ECO:0000256" key="3">
    <source>
        <dbReference type="ARBA" id="ARBA00022448"/>
    </source>
</evidence>
<dbReference type="GO" id="GO:0005524">
    <property type="term" value="F:ATP binding"/>
    <property type="evidence" value="ECO:0007669"/>
    <property type="project" value="UniProtKB-KW"/>
</dbReference>
<dbReference type="InterPro" id="IPR013079">
    <property type="entry name" value="6Phosfructo_kin"/>
</dbReference>
<dbReference type="InterPro" id="IPR001345">
    <property type="entry name" value="PG/BPGM_mutase_AS"/>
</dbReference>
<evidence type="ECO:0000256" key="2">
    <source>
        <dbReference type="ARBA" id="ARBA00013067"/>
    </source>
</evidence>
<keyword evidence="7" id="KW-0067">ATP-binding</keyword>
<dbReference type="Pfam" id="PF01591">
    <property type="entry name" value="6PF2K"/>
    <property type="match status" value="1"/>
</dbReference>
<feature type="compositionally biased region" description="Polar residues" evidence="9">
    <location>
        <begin position="625"/>
        <end position="639"/>
    </location>
</feature>
<dbReference type="InterPro" id="IPR013078">
    <property type="entry name" value="His_Pase_superF_clade-1"/>
</dbReference>
<evidence type="ECO:0000256" key="5">
    <source>
        <dbReference type="ARBA" id="ARBA00022741"/>
    </source>
</evidence>
<dbReference type="OrthoDB" id="267323at2759"/>
<dbReference type="GO" id="GO:0007264">
    <property type="term" value="P:small GTPase-mediated signal transduction"/>
    <property type="evidence" value="ECO:0007669"/>
    <property type="project" value="InterPro"/>
</dbReference>
<evidence type="ECO:0000313" key="11">
    <source>
        <dbReference type="EMBL" id="GHJ85299.1"/>
    </source>
</evidence>
<dbReference type="InterPro" id="IPR011323">
    <property type="entry name" value="Mss4/transl-control_tumour"/>
</dbReference>
<evidence type="ECO:0000256" key="7">
    <source>
        <dbReference type="ARBA" id="ARBA00022840"/>
    </source>
</evidence>
<keyword evidence="6" id="KW-0378">Hydrolase</keyword>
<dbReference type="GO" id="GO:0005829">
    <property type="term" value="C:cytosol"/>
    <property type="evidence" value="ECO:0007669"/>
    <property type="project" value="TreeGrafter"/>
</dbReference>
<dbReference type="CDD" id="cd07067">
    <property type="entry name" value="HP_PGM_like"/>
    <property type="match status" value="1"/>
</dbReference>
<gene>
    <name evidence="11" type="ORF">NliqN6_1701</name>
</gene>
<dbReference type="SUPFAM" id="SSF53254">
    <property type="entry name" value="Phosphoglycerate mutase-like"/>
    <property type="match status" value="1"/>
</dbReference>
<keyword evidence="5" id="KW-0547">Nucleotide-binding</keyword>
<evidence type="ECO:0000256" key="8">
    <source>
        <dbReference type="ARBA" id="ARBA00022927"/>
    </source>
</evidence>
<dbReference type="GO" id="GO:0003873">
    <property type="term" value="F:6-phosphofructo-2-kinase activity"/>
    <property type="evidence" value="ECO:0007669"/>
    <property type="project" value="InterPro"/>
</dbReference>
<dbReference type="PROSITE" id="PS00175">
    <property type="entry name" value="PG_MUTASE"/>
    <property type="match status" value="1"/>
</dbReference>
<keyword evidence="3" id="KW-0813">Transport</keyword>
<dbReference type="InterPro" id="IPR027417">
    <property type="entry name" value="P-loop_NTPase"/>
</dbReference>
<dbReference type="PROSITE" id="PS51796">
    <property type="entry name" value="MSS4"/>
    <property type="match status" value="1"/>
</dbReference>
<feature type="compositionally biased region" description="Polar residues" evidence="9">
    <location>
        <begin position="47"/>
        <end position="57"/>
    </location>
</feature>
<dbReference type="Gene3D" id="2.170.150.10">
    <property type="entry name" value="Metal Binding Protein, Guanine Nucleotide Exchange Factor, Chain A"/>
    <property type="match status" value="1"/>
</dbReference>
<dbReference type="InterPro" id="IPR003094">
    <property type="entry name" value="6Pfruct_kin"/>
</dbReference>
<organism evidence="11 12">
    <name type="scientific">Naganishia liquefaciens</name>
    <dbReference type="NCBI Taxonomy" id="104408"/>
    <lineage>
        <taxon>Eukaryota</taxon>
        <taxon>Fungi</taxon>
        <taxon>Dikarya</taxon>
        <taxon>Basidiomycota</taxon>
        <taxon>Agaricomycotina</taxon>
        <taxon>Tremellomycetes</taxon>
        <taxon>Filobasidiales</taxon>
        <taxon>Filobasidiaceae</taxon>
        <taxon>Naganishia</taxon>
    </lineage>
</organism>
<dbReference type="Pfam" id="PF04421">
    <property type="entry name" value="Mss4"/>
    <property type="match status" value="1"/>
</dbReference>
<dbReference type="SMART" id="SM00855">
    <property type="entry name" value="PGAM"/>
    <property type="match status" value="1"/>
</dbReference>
<dbReference type="EC" id="3.1.3.46" evidence="2"/>
<evidence type="ECO:0000313" key="12">
    <source>
        <dbReference type="Proteomes" id="UP000620104"/>
    </source>
</evidence>
<comment type="caution">
    <text evidence="11">The sequence shown here is derived from an EMBL/GenBank/DDBJ whole genome shotgun (WGS) entry which is preliminary data.</text>
</comment>
<dbReference type="EMBL" id="BLZA01000011">
    <property type="protein sequence ID" value="GHJ85299.1"/>
    <property type="molecule type" value="Genomic_DNA"/>
</dbReference>
<dbReference type="Gene3D" id="3.40.50.300">
    <property type="entry name" value="P-loop containing nucleotide triphosphate hydrolases"/>
    <property type="match status" value="1"/>
</dbReference>
<feature type="domain" description="6-phosphofructo-2-kinase" evidence="10">
    <location>
        <begin position="174"/>
        <end position="395"/>
    </location>
</feature>
<dbReference type="PANTHER" id="PTHR10606">
    <property type="entry name" value="6-PHOSPHOFRUCTO-2-KINASE/FRUCTOSE-2,6-BISPHOSPHATASE"/>
    <property type="match status" value="1"/>
</dbReference>
<dbReference type="GO" id="GO:0006003">
    <property type="term" value="P:fructose 2,6-bisphosphate metabolic process"/>
    <property type="evidence" value="ECO:0007669"/>
    <property type="project" value="InterPro"/>
</dbReference>
<dbReference type="GO" id="GO:0004331">
    <property type="term" value="F:fructose-2,6-bisphosphate 2-phosphatase activity"/>
    <property type="evidence" value="ECO:0007669"/>
    <property type="project" value="UniProtKB-EC"/>
</dbReference>